<dbReference type="Pfam" id="PF00288">
    <property type="entry name" value="GHMP_kinases_N"/>
    <property type="match status" value="1"/>
</dbReference>
<dbReference type="UniPathway" id="UPA00057">
    <property type="reaction ID" value="UER00098"/>
</dbReference>
<dbReference type="RefSeq" id="WP_089120806.1">
    <property type="nucleotide sequence ID" value="NZ_BCMI01000005.1"/>
</dbReference>
<dbReference type="Pfam" id="PF08544">
    <property type="entry name" value="GHMP_kinases_C"/>
    <property type="match status" value="1"/>
</dbReference>
<dbReference type="Gene3D" id="3.30.70.890">
    <property type="entry name" value="GHMP kinase, C-terminal domain"/>
    <property type="match status" value="1"/>
</dbReference>
<keyword evidence="6" id="KW-0067">ATP-binding</keyword>
<evidence type="ECO:0000259" key="10">
    <source>
        <dbReference type="Pfam" id="PF00288"/>
    </source>
</evidence>
<dbReference type="PRINTS" id="PR00959">
    <property type="entry name" value="MEVGALKINASE"/>
</dbReference>
<reference evidence="12 13" key="1">
    <citation type="submission" date="2015-11" db="EMBL/GenBank/DDBJ databases">
        <title>Draft genome sequences of new species of the genus Lactobacillus isolated from orchardgrass silage.</title>
        <authorList>
            <person name="Tohno M."/>
            <person name="Tanizawa Y."/>
            <person name="Arita M."/>
        </authorList>
    </citation>
    <scope>NUCLEOTIDE SEQUENCE [LARGE SCALE GENOMIC DNA]</scope>
    <source>
        <strain evidence="12 13">IWT25</strain>
    </source>
</reference>
<evidence type="ECO:0000256" key="7">
    <source>
        <dbReference type="ARBA" id="ARBA00022842"/>
    </source>
</evidence>
<keyword evidence="8" id="KW-0443">Lipid metabolism</keyword>
<comment type="caution">
    <text evidence="12">The sequence shown here is derived from an EMBL/GenBank/DDBJ whole genome shotgun (WGS) entry which is preliminary data.</text>
</comment>
<name>A0A1Z5IUR2_9LACO</name>
<protein>
    <submittedName>
        <fullName evidence="12">Mevalonate kinase</fullName>
    </submittedName>
</protein>
<evidence type="ECO:0000256" key="1">
    <source>
        <dbReference type="ARBA" id="ARBA00022490"/>
    </source>
</evidence>
<gene>
    <name evidence="12" type="primary">mvk</name>
    <name evidence="12" type="ORF">IWT25_00816</name>
</gene>
<feature type="domain" description="GHMP kinase C-terminal" evidence="11">
    <location>
        <begin position="222"/>
        <end position="301"/>
    </location>
</feature>
<dbReference type="AlphaFoldDB" id="A0A1Z5IUR2"/>
<dbReference type="EMBL" id="BCMI01000005">
    <property type="protein sequence ID" value="GAX05510.1"/>
    <property type="molecule type" value="Genomic_DNA"/>
</dbReference>
<evidence type="ECO:0000256" key="8">
    <source>
        <dbReference type="ARBA" id="ARBA00023098"/>
    </source>
</evidence>
<evidence type="ECO:0000259" key="11">
    <source>
        <dbReference type="Pfam" id="PF08544"/>
    </source>
</evidence>
<accession>A0A1Z5IUR2</accession>
<keyword evidence="1" id="KW-0963">Cytoplasm</keyword>
<keyword evidence="2" id="KW-0444">Lipid biosynthesis</keyword>
<dbReference type="GO" id="GO:0004496">
    <property type="term" value="F:mevalonate kinase activity"/>
    <property type="evidence" value="ECO:0007669"/>
    <property type="project" value="InterPro"/>
</dbReference>
<organism evidence="12 13">
    <name type="scientific">Secundilactobacillus pentosiphilus</name>
    <dbReference type="NCBI Taxonomy" id="1714682"/>
    <lineage>
        <taxon>Bacteria</taxon>
        <taxon>Bacillati</taxon>
        <taxon>Bacillota</taxon>
        <taxon>Bacilli</taxon>
        <taxon>Lactobacillales</taxon>
        <taxon>Lactobacillaceae</taxon>
        <taxon>Secundilactobacillus</taxon>
    </lineage>
</organism>
<evidence type="ECO:0000313" key="12">
    <source>
        <dbReference type="EMBL" id="GAX05510.1"/>
    </source>
</evidence>
<dbReference type="Gene3D" id="3.30.230.10">
    <property type="match status" value="1"/>
</dbReference>
<proteinExistence type="predicted"/>
<dbReference type="GO" id="GO:0005829">
    <property type="term" value="C:cytosol"/>
    <property type="evidence" value="ECO:0007669"/>
    <property type="project" value="TreeGrafter"/>
</dbReference>
<dbReference type="OrthoDB" id="9764892at2"/>
<evidence type="ECO:0000256" key="3">
    <source>
        <dbReference type="ARBA" id="ARBA00022679"/>
    </source>
</evidence>
<dbReference type="InterPro" id="IPR014721">
    <property type="entry name" value="Ribsml_uS5_D2-typ_fold_subgr"/>
</dbReference>
<feature type="domain" description="GHMP kinase N-terminal" evidence="10">
    <location>
        <begin position="82"/>
        <end position="152"/>
    </location>
</feature>
<keyword evidence="7" id="KW-0460">Magnesium</keyword>
<dbReference type="InterPro" id="IPR006205">
    <property type="entry name" value="Mev_gal_kin"/>
</dbReference>
<sequence>MDTPASGSSHAKIILIGEHSVVYHQPAIALPLPAVRESVTLAYRNDGVQQLISRYYTGARHSGPKQLGGINELIDELLAWFDATDLGFDLTINSHLPAERGMGSSAATAVAIIRALYQFLEQPLSHDQLLLDANISEKIIHGNPSGIDAATASAKNPIWFITGTAPVVIPFHMHGYLVVADSGIHGQTGLAVKAVAHFRETDPQLANQAIKGLGQLTYAAKTALANDRLADLGTIFDQAQARLQQLGVSHPQLDEMISVAKQNGALGAKLTGGGMGGCMICLAPDESTATQIRLALANHGAAQSWVQPLKSEDTK</sequence>
<evidence type="ECO:0000256" key="2">
    <source>
        <dbReference type="ARBA" id="ARBA00022516"/>
    </source>
</evidence>
<dbReference type="NCBIfam" id="TIGR00549">
    <property type="entry name" value="mevalon_kin"/>
    <property type="match status" value="1"/>
</dbReference>
<dbReference type="GO" id="GO:0005524">
    <property type="term" value="F:ATP binding"/>
    <property type="evidence" value="ECO:0007669"/>
    <property type="project" value="UniProtKB-KW"/>
</dbReference>
<evidence type="ECO:0000256" key="6">
    <source>
        <dbReference type="ARBA" id="ARBA00022840"/>
    </source>
</evidence>
<keyword evidence="5 12" id="KW-0418">Kinase</keyword>
<dbReference type="SUPFAM" id="SSF55060">
    <property type="entry name" value="GHMP Kinase, C-terminal domain"/>
    <property type="match status" value="1"/>
</dbReference>
<dbReference type="InterPro" id="IPR036554">
    <property type="entry name" value="GHMP_kinase_C_sf"/>
</dbReference>
<keyword evidence="4" id="KW-0547">Nucleotide-binding</keyword>
<keyword evidence="3" id="KW-0808">Transferase</keyword>
<comment type="pathway">
    <text evidence="9">Isoprenoid biosynthesis; isopentenyl diphosphate biosynthesis via mevalonate pathway; isopentenyl diphosphate from (R)-mevalonate: step 1/3.</text>
</comment>
<dbReference type="Proteomes" id="UP000198414">
    <property type="component" value="Unassembled WGS sequence"/>
</dbReference>
<dbReference type="PANTHER" id="PTHR43290">
    <property type="entry name" value="MEVALONATE KINASE"/>
    <property type="match status" value="1"/>
</dbReference>
<dbReference type="GO" id="GO:0019287">
    <property type="term" value="P:isopentenyl diphosphate biosynthetic process, mevalonate pathway"/>
    <property type="evidence" value="ECO:0007669"/>
    <property type="project" value="UniProtKB-UniPathway"/>
</dbReference>
<evidence type="ECO:0000313" key="13">
    <source>
        <dbReference type="Proteomes" id="UP000198414"/>
    </source>
</evidence>
<evidence type="ECO:0000256" key="5">
    <source>
        <dbReference type="ARBA" id="ARBA00022777"/>
    </source>
</evidence>
<dbReference type="InterPro" id="IPR013750">
    <property type="entry name" value="GHMP_kinase_C_dom"/>
</dbReference>
<dbReference type="InterPro" id="IPR006204">
    <property type="entry name" value="GHMP_kinase_N_dom"/>
</dbReference>
<dbReference type="PANTHER" id="PTHR43290:SF2">
    <property type="entry name" value="MEVALONATE KINASE"/>
    <property type="match status" value="1"/>
</dbReference>
<evidence type="ECO:0000256" key="9">
    <source>
        <dbReference type="ARBA" id="ARBA00029438"/>
    </source>
</evidence>
<dbReference type="SUPFAM" id="SSF54211">
    <property type="entry name" value="Ribosomal protein S5 domain 2-like"/>
    <property type="match status" value="1"/>
</dbReference>
<evidence type="ECO:0000256" key="4">
    <source>
        <dbReference type="ARBA" id="ARBA00022741"/>
    </source>
</evidence>
<dbReference type="InterPro" id="IPR020568">
    <property type="entry name" value="Ribosomal_Su5_D2-typ_SF"/>
</dbReference>